<evidence type="ECO:0000256" key="1">
    <source>
        <dbReference type="ARBA" id="ARBA00022801"/>
    </source>
</evidence>
<evidence type="ECO:0000256" key="2">
    <source>
        <dbReference type="ARBA" id="ARBA00022963"/>
    </source>
</evidence>
<comment type="caution">
    <text evidence="5">The sequence shown here is derived from an EMBL/GenBank/DDBJ whole genome shotgun (WGS) entry which is preliminary data.</text>
</comment>
<keyword evidence="2" id="KW-0442">Lipid degradation</keyword>
<dbReference type="PANTHER" id="PTHR43856:SF1">
    <property type="entry name" value="MITOCHONDRIAL CARDIOLIPIN HYDROLASE"/>
    <property type="match status" value="1"/>
</dbReference>
<sequence>MYRMGALHSLIFFILLHDISLRMRTYIGRSLGTFLELMIFSANKLLWVSSPSLSPKYAQKLVDLSKKGVDIKVITSAYKNEEAVNIIKNSLKPERNARGEIRSDWVSPPLDYLILKKNSSIQKVKMYIVDGKQAIIGSLSLTEEELYNSIEYIVILDDPRDVEKMMDDFISLWKLYIGLGDDFIECTRSFPSKFFVSRMT</sequence>
<dbReference type="Gene3D" id="3.30.870.10">
    <property type="entry name" value="Endonuclease Chain A"/>
    <property type="match status" value="1"/>
</dbReference>
<keyword evidence="3" id="KW-0443">Lipid metabolism</keyword>
<dbReference type="Pfam" id="PF13091">
    <property type="entry name" value="PLDc_2"/>
    <property type="match status" value="1"/>
</dbReference>
<dbReference type="PANTHER" id="PTHR43856">
    <property type="entry name" value="CARDIOLIPIN HYDROLASE"/>
    <property type="match status" value="1"/>
</dbReference>
<dbReference type="FunFam" id="3.30.870.10:FF:000130">
    <property type="entry name" value="Putative endonuclease"/>
    <property type="match status" value="1"/>
</dbReference>
<dbReference type="EMBL" id="RCOR01000018">
    <property type="protein sequence ID" value="RSN69493.1"/>
    <property type="molecule type" value="Genomic_DNA"/>
</dbReference>
<evidence type="ECO:0000313" key="5">
    <source>
        <dbReference type="EMBL" id="RSN69493.1"/>
    </source>
</evidence>
<accession>A0A429G6R1</accession>
<dbReference type="InterPro" id="IPR025202">
    <property type="entry name" value="PLD-like_dom"/>
</dbReference>
<feature type="domain" description="Phospholipase D-like" evidence="4">
    <location>
        <begin position="38"/>
        <end position="173"/>
    </location>
</feature>
<evidence type="ECO:0000259" key="4">
    <source>
        <dbReference type="Pfam" id="PF13091"/>
    </source>
</evidence>
<reference evidence="5 6" key="1">
    <citation type="submission" date="2018-10" db="EMBL/GenBank/DDBJ databases">
        <title>Co-occurring genomic capacity for anaerobic methane metabolism and dissimilatory sulfite reduction discovered in the Korarchaeota.</title>
        <authorList>
            <person name="Mckay L.J."/>
            <person name="Dlakic M."/>
            <person name="Fields M.W."/>
            <person name="Delmont T.O."/>
            <person name="Eren A.M."/>
            <person name="Jay Z.J."/>
            <person name="Klingelsmith K.B."/>
            <person name="Rusch D.B."/>
            <person name="Inskeep W.P."/>
        </authorList>
    </citation>
    <scope>NUCLEOTIDE SEQUENCE [LARGE SCALE GENOMIC DNA]</scope>
    <source>
        <strain evidence="5 6">WS</strain>
    </source>
</reference>
<gene>
    <name evidence="5" type="ORF">D9Q81_02490</name>
</gene>
<dbReference type="AlphaFoldDB" id="A0A429G6R1"/>
<name>A0A429G6R1_9CREN</name>
<organism evidence="5 6">
    <name type="scientific">Candidatus Korarchaeum cryptofilum</name>
    <dbReference type="NCBI Taxonomy" id="498846"/>
    <lineage>
        <taxon>Archaea</taxon>
        <taxon>Thermoproteota</taxon>
        <taxon>Candidatus Korarchaeia</taxon>
        <taxon>Candidatus Korarchaeales</taxon>
        <taxon>Candidatus Korarchaeaceae</taxon>
        <taxon>Candidatus Korarchaeum</taxon>
    </lineage>
</organism>
<evidence type="ECO:0000256" key="3">
    <source>
        <dbReference type="ARBA" id="ARBA00023098"/>
    </source>
</evidence>
<dbReference type="SUPFAM" id="SSF56024">
    <property type="entry name" value="Phospholipase D/nuclease"/>
    <property type="match status" value="1"/>
</dbReference>
<dbReference type="InterPro" id="IPR051406">
    <property type="entry name" value="PLD_domain"/>
</dbReference>
<evidence type="ECO:0000313" key="6">
    <source>
        <dbReference type="Proteomes" id="UP000278149"/>
    </source>
</evidence>
<keyword evidence="1" id="KW-0378">Hydrolase</keyword>
<proteinExistence type="predicted"/>
<dbReference type="GO" id="GO:0016042">
    <property type="term" value="P:lipid catabolic process"/>
    <property type="evidence" value="ECO:0007669"/>
    <property type="project" value="UniProtKB-KW"/>
</dbReference>
<protein>
    <recommendedName>
        <fullName evidence="4">Phospholipase D-like domain-containing protein</fullName>
    </recommendedName>
</protein>
<dbReference type="GO" id="GO:0016891">
    <property type="term" value="F:RNA endonuclease activity producing 5'-phosphomonoesters, hydrolytic mechanism"/>
    <property type="evidence" value="ECO:0007669"/>
    <property type="project" value="TreeGrafter"/>
</dbReference>
<dbReference type="Proteomes" id="UP000278149">
    <property type="component" value="Unassembled WGS sequence"/>
</dbReference>